<dbReference type="SUPFAM" id="SSF53756">
    <property type="entry name" value="UDP-Glycosyltransferase/glycogen phosphorylase"/>
    <property type="match status" value="1"/>
</dbReference>
<dbReference type="Gene3D" id="3.40.50.2000">
    <property type="entry name" value="Glycogen Phosphorylase B"/>
    <property type="match status" value="2"/>
</dbReference>
<dbReference type="Pfam" id="PF26168">
    <property type="entry name" value="Glyco_transf_N"/>
    <property type="match status" value="1"/>
</dbReference>
<dbReference type="InterPro" id="IPR058980">
    <property type="entry name" value="Glyco_transf_N"/>
</dbReference>
<keyword evidence="2 4" id="KW-0328">Glycosyltransferase</keyword>
<reference evidence="8" key="2">
    <citation type="submission" date="2025-08" db="UniProtKB">
        <authorList>
            <consortium name="RefSeq"/>
        </authorList>
    </citation>
    <scope>IDENTIFICATION</scope>
    <source>
        <tissue evidence="8">Leaf</tissue>
    </source>
</reference>
<dbReference type="RefSeq" id="XP_014516853.1">
    <property type="nucleotide sequence ID" value="XM_014661367.2"/>
</dbReference>
<dbReference type="PROSITE" id="PS00375">
    <property type="entry name" value="UDPGT"/>
    <property type="match status" value="1"/>
</dbReference>
<dbReference type="AlphaFoldDB" id="A0A1S3VER4"/>
<evidence type="ECO:0000259" key="6">
    <source>
        <dbReference type="Pfam" id="PF26168"/>
    </source>
</evidence>
<evidence type="ECO:0000256" key="3">
    <source>
        <dbReference type="ARBA" id="ARBA00022679"/>
    </source>
</evidence>
<dbReference type="CDD" id="cd03784">
    <property type="entry name" value="GT1_Gtf-like"/>
    <property type="match status" value="1"/>
</dbReference>
<evidence type="ECO:0000256" key="5">
    <source>
        <dbReference type="RuleBase" id="RU362057"/>
    </source>
</evidence>
<comment type="similarity">
    <text evidence="1 4">Belongs to the UDP-glycosyltransferase family.</text>
</comment>
<dbReference type="PANTHER" id="PTHR11926:SF1360">
    <property type="entry name" value="GLYCOSYLTRANSFERASE"/>
    <property type="match status" value="1"/>
</dbReference>
<sequence length="482" mass="54311">MSISNSQKGHVVCVPFPAQGHVIPFMQLSKLLLCSGFHITFVNTEFNHKRLVKSLGEEFVKGQPGFRFETIPDGLSPSDKDATQSIAALCDSTAKHCFEPLKELVKKLNTSHEVPFVTSIMYDGLMGFAGKVAKELNIAEQQFWTASACGLIGYLQFDEVVKRGIIPFQDESFSTDGSLDKNLDWIHGMKNMRIRDLPSFVRTTTLDETNFICFGLEAKTCMKSSSIIINTFQELEDEVLNALMAINPNIYNIGPLQLLGRHFPDKDNGFKARGSNLWKNDLECIKWLDQWQPSSVIYVNYGSITVMSENHLKEFAWGLANSNLPVLWIKRPDLVMGESTPLPQDFLDEVKGRVYITSWCPQDEVLSHPSVGVFLTHCGWNSTLEGICGGVPMIGWPFFAEQQTNCRYISTNWGIGMDLKDDVKREEVTTLVKEMIMGEKGSKMRQKCVEWKKKAIQATDLGGSSYNDFYRLLKEVHHHGAI</sequence>
<gene>
    <name evidence="8" type="primary">LOC106774388</name>
</gene>
<dbReference type="InterPro" id="IPR002213">
    <property type="entry name" value="UDP_glucos_trans"/>
</dbReference>
<feature type="domain" description="Glycosyltransferase N-terminal" evidence="6">
    <location>
        <begin position="11"/>
        <end position="142"/>
    </location>
</feature>
<dbReference type="GO" id="GO:0080044">
    <property type="term" value="F:quercetin 7-O-glucosyltransferase activity"/>
    <property type="evidence" value="ECO:0007669"/>
    <property type="project" value="TreeGrafter"/>
</dbReference>
<organism evidence="7 8">
    <name type="scientific">Vigna radiata var. radiata</name>
    <name type="common">Mung bean</name>
    <name type="synonym">Phaseolus aureus</name>
    <dbReference type="NCBI Taxonomy" id="3916"/>
    <lineage>
        <taxon>Eukaryota</taxon>
        <taxon>Viridiplantae</taxon>
        <taxon>Streptophyta</taxon>
        <taxon>Embryophyta</taxon>
        <taxon>Tracheophyta</taxon>
        <taxon>Spermatophyta</taxon>
        <taxon>Magnoliopsida</taxon>
        <taxon>eudicotyledons</taxon>
        <taxon>Gunneridae</taxon>
        <taxon>Pentapetalae</taxon>
        <taxon>rosids</taxon>
        <taxon>fabids</taxon>
        <taxon>Fabales</taxon>
        <taxon>Fabaceae</taxon>
        <taxon>Papilionoideae</taxon>
        <taxon>50 kb inversion clade</taxon>
        <taxon>NPAAA clade</taxon>
        <taxon>indigoferoid/millettioid clade</taxon>
        <taxon>Phaseoleae</taxon>
        <taxon>Vigna</taxon>
    </lineage>
</organism>
<proteinExistence type="inferred from homology"/>
<accession>A0A1S3VER4</accession>
<dbReference type="EC" id="2.4.1.-" evidence="5"/>
<keyword evidence="7" id="KW-1185">Reference proteome</keyword>
<protein>
    <recommendedName>
        <fullName evidence="5">Glycosyltransferase</fullName>
        <ecNumber evidence="5">2.4.1.-</ecNumber>
    </recommendedName>
</protein>
<dbReference type="Pfam" id="PF00201">
    <property type="entry name" value="UDPGT"/>
    <property type="match status" value="1"/>
</dbReference>
<reference evidence="7" key="1">
    <citation type="journal article" date="2014" name="Nat. Commun.">
        <title>Genome sequence of mungbean and insights into evolution within Vigna species.</title>
        <authorList>
            <person name="Kang Y.J."/>
            <person name="Kim S.K."/>
            <person name="Kim M.Y."/>
            <person name="Lestari P."/>
            <person name="Kim K.H."/>
            <person name="Ha B.K."/>
            <person name="Jun T.H."/>
            <person name="Hwang W.J."/>
            <person name="Lee T."/>
            <person name="Lee J."/>
            <person name="Shim S."/>
            <person name="Yoon M.Y."/>
            <person name="Jang Y.E."/>
            <person name="Han K.S."/>
            <person name="Taeprayoon P."/>
            <person name="Yoon N."/>
            <person name="Somta P."/>
            <person name="Tanya P."/>
            <person name="Kim K.S."/>
            <person name="Gwag J.G."/>
            <person name="Moon J.K."/>
            <person name="Lee Y.H."/>
            <person name="Park B.S."/>
            <person name="Bombarely A."/>
            <person name="Doyle J.J."/>
            <person name="Jackson S.A."/>
            <person name="Schafleitner R."/>
            <person name="Srinives P."/>
            <person name="Varshney R.K."/>
            <person name="Lee S.H."/>
        </authorList>
    </citation>
    <scope>NUCLEOTIDE SEQUENCE [LARGE SCALE GENOMIC DNA]</scope>
    <source>
        <strain evidence="7">cv. VC1973A</strain>
    </source>
</reference>
<dbReference type="KEGG" id="vra:106774388"/>
<name>A0A1S3VER4_VIGRR</name>
<dbReference type="OrthoDB" id="5835829at2759"/>
<dbReference type="InterPro" id="IPR035595">
    <property type="entry name" value="UDP_glycos_trans_CS"/>
</dbReference>
<dbReference type="Proteomes" id="UP000087766">
    <property type="component" value="Chromosome 10"/>
</dbReference>
<dbReference type="PANTHER" id="PTHR11926">
    <property type="entry name" value="GLUCOSYL/GLUCURONOSYL TRANSFERASES"/>
    <property type="match status" value="1"/>
</dbReference>
<dbReference type="FunFam" id="3.40.50.2000:FF:000027">
    <property type="entry name" value="Glycosyltransferase"/>
    <property type="match status" value="1"/>
</dbReference>
<evidence type="ECO:0000256" key="2">
    <source>
        <dbReference type="ARBA" id="ARBA00022676"/>
    </source>
</evidence>
<dbReference type="FunFam" id="3.40.50.2000:FF:000065">
    <property type="entry name" value="Glycosyltransferase"/>
    <property type="match status" value="1"/>
</dbReference>
<dbReference type="GeneID" id="106774388"/>
<evidence type="ECO:0000313" key="8">
    <source>
        <dbReference type="RefSeq" id="XP_014516853.1"/>
    </source>
</evidence>
<evidence type="ECO:0000313" key="7">
    <source>
        <dbReference type="Proteomes" id="UP000087766"/>
    </source>
</evidence>
<keyword evidence="3 4" id="KW-0808">Transferase</keyword>
<evidence type="ECO:0000256" key="4">
    <source>
        <dbReference type="RuleBase" id="RU003718"/>
    </source>
</evidence>
<evidence type="ECO:0000256" key="1">
    <source>
        <dbReference type="ARBA" id="ARBA00009995"/>
    </source>
</evidence>
<dbReference type="GO" id="GO:0080043">
    <property type="term" value="F:quercetin 3-O-glucosyltransferase activity"/>
    <property type="evidence" value="ECO:0007669"/>
    <property type="project" value="TreeGrafter"/>
</dbReference>